<feature type="compositionally biased region" description="Basic and acidic residues" evidence="1">
    <location>
        <begin position="52"/>
        <end position="66"/>
    </location>
</feature>
<evidence type="ECO:0000313" key="3">
    <source>
        <dbReference type="Proteomes" id="UP000304880"/>
    </source>
</evidence>
<dbReference type="RefSeq" id="WP_139599551.1">
    <property type="nucleotide sequence ID" value="NZ_VDDC01000046.1"/>
</dbReference>
<feature type="region of interest" description="Disordered" evidence="1">
    <location>
        <begin position="1"/>
        <end position="114"/>
    </location>
</feature>
<keyword evidence="3" id="KW-1185">Reference proteome</keyword>
<evidence type="ECO:0000313" key="2">
    <source>
        <dbReference type="EMBL" id="TNH37845.1"/>
    </source>
</evidence>
<evidence type="ECO:0000256" key="1">
    <source>
        <dbReference type="SAM" id="MobiDB-lite"/>
    </source>
</evidence>
<accession>A0A5C4R1J1</accession>
<organism evidence="2 3">
    <name type="scientific">Paracoccus haeundaensis</name>
    <dbReference type="NCBI Taxonomy" id="225362"/>
    <lineage>
        <taxon>Bacteria</taxon>
        <taxon>Pseudomonadati</taxon>
        <taxon>Pseudomonadota</taxon>
        <taxon>Alphaproteobacteria</taxon>
        <taxon>Rhodobacterales</taxon>
        <taxon>Paracoccaceae</taxon>
        <taxon>Paracoccus</taxon>
    </lineage>
</organism>
<sequence length="235" mass="25804">MASLPPPRTDRSPRRGLQLKEGTKLPDPPSFEKVSTKSEIDGEANASTRPLPEQEKAEAVEQKPEHAPAAAEEPQDKQTRKTEQKGSRRNLTRGQGDTPLAPEETTRHAAPSAAADTQFVTIRLGFEPKVRELAEKCCQATGAALPDLVGVAARKMIVTDADFEAKPLWPAPTRSRPIDYTLRVKCKLSSSLLNKWSKKLDPLGVKQPGEIAYNAVQHAFNRSARRIISELTKAQ</sequence>
<reference evidence="2 3" key="1">
    <citation type="submission" date="2019-06" db="EMBL/GenBank/DDBJ databases">
        <authorList>
            <person name="Li J."/>
        </authorList>
    </citation>
    <scope>NUCLEOTIDE SEQUENCE [LARGE SCALE GENOMIC DNA]</scope>
    <source>
        <strain evidence="2 3">CGMCC 1.8012</strain>
    </source>
</reference>
<feature type="compositionally biased region" description="Basic and acidic residues" evidence="1">
    <location>
        <begin position="74"/>
        <end position="86"/>
    </location>
</feature>
<protein>
    <submittedName>
        <fullName evidence="2">Uncharacterized protein</fullName>
    </submittedName>
</protein>
<proteinExistence type="predicted"/>
<name>A0A5C4R1J1_9RHOB</name>
<dbReference type="AlphaFoldDB" id="A0A5C4R1J1"/>
<dbReference type="EMBL" id="VDDC01000046">
    <property type="protein sequence ID" value="TNH37845.1"/>
    <property type="molecule type" value="Genomic_DNA"/>
</dbReference>
<gene>
    <name evidence="2" type="ORF">FHD67_18010</name>
</gene>
<dbReference type="Proteomes" id="UP000304880">
    <property type="component" value="Unassembled WGS sequence"/>
</dbReference>
<comment type="caution">
    <text evidence="2">The sequence shown here is derived from an EMBL/GenBank/DDBJ whole genome shotgun (WGS) entry which is preliminary data.</text>
</comment>